<evidence type="ECO:0000313" key="2">
    <source>
        <dbReference type="EMBL" id="KFD72933.1"/>
    </source>
</evidence>
<gene>
    <name evidence="1" type="ORF">M513_00068</name>
    <name evidence="2" type="ORF">M514_00068</name>
</gene>
<reference evidence="2 3" key="1">
    <citation type="journal article" date="2014" name="Nat. Genet.">
        <title>Genome and transcriptome of the porcine whipworm Trichuris suis.</title>
        <authorList>
            <person name="Jex A.R."/>
            <person name="Nejsum P."/>
            <person name="Schwarz E.M."/>
            <person name="Hu L."/>
            <person name="Young N.D."/>
            <person name="Hall R.S."/>
            <person name="Korhonen P.K."/>
            <person name="Liao S."/>
            <person name="Thamsborg S."/>
            <person name="Xia J."/>
            <person name="Xu P."/>
            <person name="Wang S."/>
            <person name="Scheerlinck J.P."/>
            <person name="Hofmann A."/>
            <person name="Sternberg P.W."/>
            <person name="Wang J."/>
            <person name="Gasser R.B."/>
        </authorList>
    </citation>
    <scope>NUCLEOTIDE SEQUENCE [LARGE SCALE GENOMIC DNA]</scope>
    <source>
        <strain evidence="2">DCEP-RM93F</strain>
        <strain evidence="1">DCEP-RM93M</strain>
    </source>
</reference>
<dbReference type="EMBL" id="KL363182">
    <property type="protein sequence ID" value="KFD58905.1"/>
    <property type="molecule type" value="Genomic_DNA"/>
</dbReference>
<dbReference type="Proteomes" id="UP000030764">
    <property type="component" value="Unassembled WGS sequence"/>
</dbReference>
<dbReference type="Proteomes" id="UP000030758">
    <property type="component" value="Unassembled WGS sequence"/>
</dbReference>
<dbReference type="EMBL" id="KL367475">
    <property type="protein sequence ID" value="KFD72933.1"/>
    <property type="molecule type" value="Genomic_DNA"/>
</dbReference>
<evidence type="ECO:0000313" key="3">
    <source>
        <dbReference type="Proteomes" id="UP000030764"/>
    </source>
</evidence>
<organism evidence="2">
    <name type="scientific">Trichuris suis</name>
    <name type="common">pig whipworm</name>
    <dbReference type="NCBI Taxonomy" id="68888"/>
    <lineage>
        <taxon>Eukaryota</taxon>
        <taxon>Metazoa</taxon>
        <taxon>Ecdysozoa</taxon>
        <taxon>Nematoda</taxon>
        <taxon>Enoplea</taxon>
        <taxon>Dorylaimia</taxon>
        <taxon>Trichinellida</taxon>
        <taxon>Trichuridae</taxon>
        <taxon>Trichuris</taxon>
    </lineage>
</organism>
<evidence type="ECO:0000313" key="1">
    <source>
        <dbReference type="EMBL" id="KFD58905.1"/>
    </source>
</evidence>
<name>A0A085NTY7_9BILA</name>
<dbReference type="AlphaFoldDB" id="A0A085NTY7"/>
<accession>A0A085NTY7</accession>
<proteinExistence type="predicted"/>
<protein>
    <submittedName>
        <fullName evidence="2">Uncharacterized protein</fullName>
    </submittedName>
</protein>
<keyword evidence="3" id="KW-1185">Reference proteome</keyword>
<sequence>MLGTNHSLPSPSEYVQSHVLSIKGLNSEVLQTLLYAVTAPSTGTQKYAYQSGLNTIAVSYIRSEALWFLILTSDPAHLRSNRKLNNLLSIHIKTLLIFTRYEV</sequence>